<organism evidence="1 2">
    <name type="scientific">Antrihabitans stalagmiti</name>
    <dbReference type="NCBI Taxonomy" id="2799499"/>
    <lineage>
        <taxon>Bacteria</taxon>
        <taxon>Bacillati</taxon>
        <taxon>Actinomycetota</taxon>
        <taxon>Actinomycetes</taxon>
        <taxon>Mycobacteriales</taxon>
        <taxon>Nocardiaceae</taxon>
        <taxon>Antrihabitans</taxon>
    </lineage>
</organism>
<reference evidence="1" key="1">
    <citation type="submission" date="2020-12" db="EMBL/GenBank/DDBJ databases">
        <title>Antrihabitans popcorni sp. nov. and Antrihabitans auranticaus sp. nov., isolated from a larva cave.</title>
        <authorList>
            <person name="Lee S.D."/>
            <person name="Kim I.S."/>
        </authorList>
    </citation>
    <scope>NUCLEOTIDE SEQUENCE</scope>
    <source>
        <strain evidence="1">YC3-6</strain>
    </source>
</reference>
<name>A0A934NQJ8_9NOCA</name>
<dbReference type="EMBL" id="JAEMNV010000003">
    <property type="protein sequence ID" value="MBJ8339611.1"/>
    <property type="molecule type" value="Genomic_DNA"/>
</dbReference>
<proteinExistence type="predicted"/>
<gene>
    <name evidence="1" type="ORF">JGU71_12005</name>
</gene>
<dbReference type="RefSeq" id="WP_199704339.1">
    <property type="nucleotide sequence ID" value="NZ_JAEMNV010000003.1"/>
</dbReference>
<comment type="caution">
    <text evidence="1">The sequence shown here is derived from an EMBL/GenBank/DDBJ whole genome shotgun (WGS) entry which is preliminary data.</text>
</comment>
<accession>A0A934NQJ8</accession>
<evidence type="ECO:0000313" key="1">
    <source>
        <dbReference type="EMBL" id="MBJ8339611.1"/>
    </source>
</evidence>
<keyword evidence="2" id="KW-1185">Reference proteome</keyword>
<protein>
    <submittedName>
        <fullName evidence="1">Uncharacterized protein</fullName>
    </submittedName>
</protein>
<dbReference type="Proteomes" id="UP000655868">
    <property type="component" value="Unassembled WGS sequence"/>
</dbReference>
<dbReference type="AlphaFoldDB" id="A0A934NQJ8"/>
<sequence>MNSRRATVFRVEDDGLDAAAFIAGVRRVVLANAQFDSVVTAAIVRHIDFLLTASEVNDRDLRLEERASQIEAALRSVLPLEGDTASPNTAQFKTFMAKSKPKD</sequence>
<evidence type="ECO:0000313" key="2">
    <source>
        <dbReference type="Proteomes" id="UP000655868"/>
    </source>
</evidence>